<dbReference type="NCBIfam" id="NF045923">
    <property type="entry name" value="SpheroidMoxCrtARhod"/>
    <property type="match status" value="1"/>
</dbReference>
<proteinExistence type="predicted"/>
<keyword evidence="2" id="KW-1185">Reference proteome</keyword>
<dbReference type="EMBL" id="SMZO01000013">
    <property type="protein sequence ID" value="TDL89199.1"/>
    <property type="molecule type" value="Genomic_DNA"/>
</dbReference>
<organism evidence="1 2">
    <name type="scientific">Meridianimarinicoccus aquatilis</name>
    <dbReference type="NCBI Taxonomy" id="2552766"/>
    <lineage>
        <taxon>Bacteria</taxon>
        <taxon>Pseudomonadati</taxon>
        <taxon>Pseudomonadota</taxon>
        <taxon>Alphaproteobacteria</taxon>
        <taxon>Rhodobacterales</taxon>
        <taxon>Paracoccaceae</taxon>
        <taxon>Meridianimarinicoccus</taxon>
    </lineage>
</organism>
<protein>
    <submittedName>
        <fullName evidence="1">Spheroidene monooxygenase</fullName>
    </submittedName>
</protein>
<reference evidence="1 2" key="1">
    <citation type="submission" date="2019-03" db="EMBL/GenBank/DDBJ databases">
        <title>Rhodobacteraceae bacterium SM1902, a new member of the family Rhodobacteraceae isolated from Yantai.</title>
        <authorList>
            <person name="Sun Y."/>
        </authorList>
    </citation>
    <scope>NUCLEOTIDE SEQUENCE [LARGE SCALE GENOMIC DNA]</scope>
    <source>
        <strain evidence="1 2">SM1902</strain>
    </source>
</reference>
<comment type="caution">
    <text evidence="1">The sequence shown here is derived from an EMBL/GenBank/DDBJ whole genome shotgun (WGS) entry which is preliminary data.</text>
</comment>
<gene>
    <name evidence="1" type="ORF">E2L05_07975</name>
</gene>
<dbReference type="InterPro" id="IPR049574">
    <property type="entry name" value="CrtA-like"/>
</dbReference>
<evidence type="ECO:0000313" key="1">
    <source>
        <dbReference type="EMBL" id="TDL89199.1"/>
    </source>
</evidence>
<name>A0A4V3BC59_9RHOB</name>
<sequence length="235" mass="25698">MQTVSLSLFRFDGPMRRAWAFAQMGLARRGFARVPDIEFWKLCGSGTGEGFTPLPNTAVYAILAAWPDLDVAQERTQKSGPFSRYTAKAFESWHLYLSPTSVRGAWAGQTPFTATSDAGQGPLAALTRATVRPRKAAQFWKRVPKISAMIGRDPNVLFKIGIGEVPLLHQVTFSIWPDADSMAAFARSNGPHARAISAVRDGNWFSEELYARFRVQGTCGSWGGGDPLTAKKDAA</sequence>
<dbReference type="CDD" id="cd21650">
    <property type="entry name" value="CrtA-like"/>
    <property type="match status" value="1"/>
</dbReference>
<dbReference type="AlphaFoldDB" id="A0A4V3BC59"/>
<keyword evidence="1" id="KW-0503">Monooxygenase</keyword>
<keyword evidence="1" id="KW-0560">Oxidoreductase</keyword>
<dbReference type="GO" id="GO:0004497">
    <property type="term" value="F:monooxygenase activity"/>
    <property type="evidence" value="ECO:0007669"/>
    <property type="project" value="UniProtKB-KW"/>
</dbReference>
<dbReference type="OrthoDB" id="1122317at2"/>
<accession>A0A4V3BC59</accession>
<dbReference type="Proteomes" id="UP000294562">
    <property type="component" value="Unassembled WGS sequence"/>
</dbReference>
<evidence type="ECO:0000313" key="2">
    <source>
        <dbReference type="Proteomes" id="UP000294562"/>
    </source>
</evidence>